<dbReference type="RefSeq" id="WP_169347105.1">
    <property type="nucleotide sequence ID" value="NZ_JABBJJ010000111.1"/>
</dbReference>
<evidence type="ECO:0000313" key="2">
    <source>
        <dbReference type="Proteomes" id="UP000518300"/>
    </source>
</evidence>
<accession>A0A848LJA3</accession>
<gene>
    <name evidence="1" type="ORF">HG543_23635</name>
</gene>
<sequence>MEIKGTAFLARHDAVVADFGEAAWRTFLTEFAKKDPVFTKPVLPMTWLPVDSYLRFSEELLARFYKNDPKAYWAFGESASEHALTKGQLKAMFAQADYRRFLQFFPGVWKSYFTAGTAQVEAGERSADLRITGVPISHTYFEYITIGFMKRGLEVLGAKNVRTERLKGFSQGDNEVHYRFYFGA</sequence>
<keyword evidence="2" id="KW-1185">Reference proteome</keyword>
<evidence type="ECO:0000313" key="1">
    <source>
        <dbReference type="EMBL" id="NMO17825.1"/>
    </source>
</evidence>
<reference evidence="1 2" key="1">
    <citation type="submission" date="2020-04" db="EMBL/GenBank/DDBJ databases">
        <title>Draft genome of Pyxidicoccus fallax type strain.</title>
        <authorList>
            <person name="Whitworth D.E."/>
        </authorList>
    </citation>
    <scope>NUCLEOTIDE SEQUENCE [LARGE SCALE GENOMIC DNA]</scope>
    <source>
        <strain evidence="1 2">DSM 14698</strain>
    </source>
</reference>
<dbReference type="EMBL" id="JABBJJ010000111">
    <property type="protein sequence ID" value="NMO17825.1"/>
    <property type="molecule type" value="Genomic_DNA"/>
</dbReference>
<protein>
    <recommendedName>
        <fullName evidence="3">Heme NO-binding domain-containing protein</fullName>
    </recommendedName>
</protein>
<organism evidence="1 2">
    <name type="scientific">Pyxidicoccus fallax</name>
    <dbReference type="NCBI Taxonomy" id="394095"/>
    <lineage>
        <taxon>Bacteria</taxon>
        <taxon>Pseudomonadati</taxon>
        <taxon>Myxococcota</taxon>
        <taxon>Myxococcia</taxon>
        <taxon>Myxococcales</taxon>
        <taxon>Cystobacterineae</taxon>
        <taxon>Myxococcaceae</taxon>
        <taxon>Pyxidicoccus</taxon>
    </lineage>
</organism>
<dbReference type="Proteomes" id="UP000518300">
    <property type="component" value="Unassembled WGS sequence"/>
</dbReference>
<proteinExistence type="predicted"/>
<dbReference type="AlphaFoldDB" id="A0A848LJA3"/>
<name>A0A848LJA3_9BACT</name>
<evidence type="ECO:0008006" key="3">
    <source>
        <dbReference type="Google" id="ProtNLM"/>
    </source>
</evidence>
<comment type="caution">
    <text evidence="1">The sequence shown here is derived from an EMBL/GenBank/DDBJ whole genome shotgun (WGS) entry which is preliminary data.</text>
</comment>